<dbReference type="Proteomes" id="UP000015106">
    <property type="component" value="Chromosome 3"/>
</dbReference>
<evidence type="ECO:0000256" key="1">
    <source>
        <dbReference type="SAM" id="MobiDB-lite"/>
    </source>
</evidence>
<evidence type="ECO:0000313" key="3">
    <source>
        <dbReference type="Proteomes" id="UP000015106"/>
    </source>
</evidence>
<protein>
    <submittedName>
        <fullName evidence="2">Uncharacterized protein</fullName>
    </submittedName>
</protein>
<organism evidence="2 3">
    <name type="scientific">Triticum urartu</name>
    <name type="common">Red wild einkorn</name>
    <name type="synonym">Crithodium urartu</name>
    <dbReference type="NCBI Taxonomy" id="4572"/>
    <lineage>
        <taxon>Eukaryota</taxon>
        <taxon>Viridiplantae</taxon>
        <taxon>Streptophyta</taxon>
        <taxon>Embryophyta</taxon>
        <taxon>Tracheophyta</taxon>
        <taxon>Spermatophyta</taxon>
        <taxon>Magnoliopsida</taxon>
        <taxon>Liliopsida</taxon>
        <taxon>Poales</taxon>
        <taxon>Poaceae</taxon>
        <taxon>BOP clade</taxon>
        <taxon>Pooideae</taxon>
        <taxon>Triticodae</taxon>
        <taxon>Triticeae</taxon>
        <taxon>Triticinae</taxon>
        <taxon>Triticum</taxon>
    </lineage>
</organism>
<dbReference type="Gramene" id="TuG1812G0300002677.01.T01">
    <property type="protein sequence ID" value="TuG1812G0300002677.01.T01"/>
    <property type="gene ID" value="TuG1812G0300002677.01"/>
</dbReference>
<proteinExistence type="predicted"/>
<dbReference type="AlphaFoldDB" id="A0A8R7TV08"/>
<keyword evidence="3" id="KW-1185">Reference proteome</keyword>
<reference evidence="2" key="3">
    <citation type="submission" date="2022-06" db="UniProtKB">
        <authorList>
            <consortium name="EnsemblPlants"/>
        </authorList>
    </citation>
    <scope>IDENTIFICATION</scope>
</reference>
<reference evidence="2" key="2">
    <citation type="submission" date="2018-03" db="EMBL/GenBank/DDBJ databases">
        <title>The Triticum urartu genome reveals the dynamic nature of wheat genome evolution.</title>
        <authorList>
            <person name="Ling H."/>
            <person name="Ma B."/>
            <person name="Shi X."/>
            <person name="Liu H."/>
            <person name="Dong L."/>
            <person name="Sun H."/>
            <person name="Cao Y."/>
            <person name="Gao Q."/>
            <person name="Zheng S."/>
            <person name="Li Y."/>
            <person name="Yu Y."/>
            <person name="Du H."/>
            <person name="Qi M."/>
            <person name="Li Y."/>
            <person name="Yu H."/>
            <person name="Cui Y."/>
            <person name="Wang N."/>
            <person name="Chen C."/>
            <person name="Wu H."/>
            <person name="Zhao Y."/>
            <person name="Zhang J."/>
            <person name="Li Y."/>
            <person name="Zhou W."/>
            <person name="Zhang B."/>
            <person name="Hu W."/>
            <person name="Eijk M."/>
            <person name="Tang J."/>
            <person name="Witsenboer H."/>
            <person name="Zhao S."/>
            <person name="Li Z."/>
            <person name="Zhang A."/>
            <person name="Wang D."/>
            <person name="Liang C."/>
        </authorList>
    </citation>
    <scope>NUCLEOTIDE SEQUENCE [LARGE SCALE GENOMIC DNA]</scope>
    <source>
        <strain evidence="2">cv. G1812</strain>
    </source>
</reference>
<name>A0A8R7TV08_TRIUA</name>
<feature type="region of interest" description="Disordered" evidence="1">
    <location>
        <begin position="1"/>
        <end position="83"/>
    </location>
</feature>
<reference evidence="3" key="1">
    <citation type="journal article" date="2013" name="Nature">
        <title>Draft genome of the wheat A-genome progenitor Triticum urartu.</title>
        <authorList>
            <person name="Ling H.Q."/>
            <person name="Zhao S."/>
            <person name="Liu D."/>
            <person name="Wang J."/>
            <person name="Sun H."/>
            <person name="Zhang C."/>
            <person name="Fan H."/>
            <person name="Li D."/>
            <person name="Dong L."/>
            <person name="Tao Y."/>
            <person name="Gao C."/>
            <person name="Wu H."/>
            <person name="Li Y."/>
            <person name="Cui Y."/>
            <person name="Guo X."/>
            <person name="Zheng S."/>
            <person name="Wang B."/>
            <person name="Yu K."/>
            <person name="Liang Q."/>
            <person name="Yang W."/>
            <person name="Lou X."/>
            <person name="Chen J."/>
            <person name="Feng M."/>
            <person name="Jian J."/>
            <person name="Zhang X."/>
            <person name="Luo G."/>
            <person name="Jiang Y."/>
            <person name="Liu J."/>
            <person name="Wang Z."/>
            <person name="Sha Y."/>
            <person name="Zhang B."/>
            <person name="Wu H."/>
            <person name="Tang D."/>
            <person name="Shen Q."/>
            <person name="Xue P."/>
            <person name="Zou S."/>
            <person name="Wang X."/>
            <person name="Liu X."/>
            <person name="Wang F."/>
            <person name="Yang Y."/>
            <person name="An X."/>
            <person name="Dong Z."/>
            <person name="Zhang K."/>
            <person name="Zhang X."/>
            <person name="Luo M.C."/>
            <person name="Dvorak J."/>
            <person name="Tong Y."/>
            <person name="Wang J."/>
            <person name="Yang H."/>
            <person name="Li Z."/>
            <person name="Wang D."/>
            <person name="Zhang A."/>
            <person name="Wang J."/>
        </authorList>
    </citation>
    <scope>NUCLEOTIDE SEQUENCE</scope>
    <source>
        <strain evidence="3">cv. G1812</strain>
    </source>
</reference>
<evidence type="ECO:0000313" key="2">
    <source>
        <dbReference type="EnsemblPlants" id="TuG1812G0300002677.01.T01"/>
    </source>
</evidence>
<sequence length="108" mass="11876">TTPSSHRSAAGPKSGRRAAPSPGSGRRDTTSPGSGHRTASFPRIRPGLIPPPLATTKHWRATPTPPPSMKRRRPTLSPTSVCRKNKRNRFLHAKGHQVLEEVWCLMKK</sequence>
<dbReference type="EnsemblPlants" id="TuG1812G0300002677.01.T01">
    <property type="protein sequence ID" value="TuG1812G0300002677.01.T01"/>
    <property type="gene ID" value="TuG1812G0300002677.01"/>
</dbReference>
<accession>A0A8R7TV08</accession>